<name>A0ABW4LJ22_9MICO</name>
<keyword evidence="5" id="KW-1185">Reference proteome</keyword>
<gene>
    <name evidence="4" type="ORF">ACFSBI_11555</name>
</gene>
<comment type="caution">
    <text evidence="4">The sequence shown here is derived from an EMBL/GenBank/DDBJ whole genome shotgun (WGS) entry which is preliminary data.</text>
</comment>
<keyword evidence="2" id="KW-0378">Hydrolase</keyword>
<evidence type="ECO:0000256" key="2">
    <source>
        <dbReference type="ARBA" id="ARBA00022801"/>
    </source>
</evidence>
<dbReference type="Pfam" id="PF00293">
    <property type="entry name" value="NUDIX"/>
    <property type="match status" value="1"/>
</dbReference>
<dbReference type="PANTHER" id="PTHR43046:SF16">
    <property type="entry name" value="ADP-RIBOSE PYROPHOSPHATASE YJHB-RELATED"/>
    <property type="match status" value="1"/>
</dbReference>
<dbReference type="EMBL" id="JBHUEA010000017">
    <property type="protein sequence ID" value="MFD1722186.1"/>
    <property type="molecule type" value="Genomic_DNA"/>
</dbReference>
<feature type="domain" description="Nudix hydrolase" evidence="3">
    <location>
        <begin position="19"/>
        <end position="147"/>
    </location>
</feature>
<dbReference type="PANTHER" id="PTHR43046">
    <property type="entry name" value="GDP-MANNOSE MANNOSYL HYDROLASE"/>
    <property type="match status" value="1"/>
</dbReference>
<dbReference type="InterPro" id="IPR020084">
    <property type="entry name" value="NUDIX_hydrolase_CS"/>
</dbReference>
<dbReference type="SUPFAM" id="SSF55811">
    <property type="entry name" value="Nudix"/>
    <property type="match status" value="1"/>
</dbReference>
<dbReference type="PROSITE" id="PS51462">
    <property type="entry name" value="NUDIX"/>
    <property type="match status" value="1"/>
</dbReference>
<reference evidence="5" key="1">
    <citation type="journal article" date="2019" name="Int. J. Syst. Evol. Microbiol.">
        <title>The Global Catalogue of Microorganisms (GCM) 10K type strain sequencing project: providing services to taxonomists for standard genome sequencing and annotation.</title>
        <authorList>
            <consortium name="The Broad Institute Genomics Platform"/>
            <consortium name="The Broad Institute Genome Sequencing Center for Infectious Disease"/>
            <person name="Wu L."/>
            <person name="Ma J."/>
        </authorList>
    </citation>
    <scope>NUCLEOTIDE SEQUENCE [LARGE SCALE GENOMIC DNA]</scope>
    <source>
        <strain evidence="5">CGMCC 1.12471</strain>
    </source>
</reference>
<sequence>MPTPDFVLQLRERVGNAPLWLTGTTAVVLRGEEVLLVKRADSGDWSPVAGIVEPGEHTADTAEREVWEEARVRAVVERLAAVGVTEEYEYPNGDRTRYTDHTYRLRWVSGEPEVGDDESTAVGWFRLDDLPPMPERYAQRIARALEDRADTILVRGPEA</sequence>
<dbReference type="CDD" id="cd18879">
    <property type="entry name" value="NUDIX_Hydrolase"/>
    <property type="match status" value="1"/>
</dbReference>
<evidence type="ECO:0000313" key="4">
    <source>
        <dbReference type="EMBL" id="MFD1722186.1"/>
    </source>
</evidence>
<dbReference type="RefSeq" id="WP_377935060.1">
    <property type="nucleotide sequence ID" value="NZ_JBHUEA010000017.1"/>
</dbReference>
<dbReference type="Gene3D" id="3.90.79.10">
    <property type="entry name" value="Nucleoside Triphosphate Pyrophosphohydrolase"/>
    <property type="match status" value="1"/>
</dbReference>
<dbReference type="InterPro" id="IPR000086">
    <property type="entry name" value="NUDIX_hydrolase_dom"/>
</dbReference>
<protein>
    <submittedName>
        <fullName evidence="4">NUDIX domain-containing protein</fullName>
    </submittedName>
</protein>
<evidence type="ECO:0000259" key="3">
    <source>
        <dbReference type="PROSITE" id="PS51462"/>
    </source>
</evidence>
<proteinExistence type="predicted"/>
<dbReference type="Proteomes" id="UP001597347">
    <property type="component" value="Unassembled WGS sequence"/>
</dbReference>
<comment type="cofactor">
    <cofactor evidence="1">
        <name>Mg(2+)</name>
        <dbReference type="ChEBI" id="CHEBI:18420"/>
    </cofactor>
</comment>
<organism evidence="4 5">
    <name type="scientific">Amnibacterium endophyticum</name>
    <dbReference type="NCBI Taxonomy" id="2109337"/>
    <lineage>
        <taxon>Bacteria</taxon>
        <taxon>Bacillati</taxon>
        <taxon>Actinomycetota</taxon>
        <taxon>Actinomycetes</taxon>
        <taxon>Micrococcales</taxon>
        <taxon>Microbacteriaceae</taxon>
        <taxon>Amnibacterium</taxon>
    </lineage>
</organism>
<dbReference type="PROSITE" id="PS00893">
    <property type="entry name" value="NUDIX_BOX"/>
    <property type="match status" value="1"/>
</dbReference>
<evidence type="ECO:0000313" key="5">
    <source>
        <dbReference type="Proteomes" id="UP001597347"/>
    </source>
</evidence>
<accession>A0ABW4LJ22</accession>
<dbReference type="InterPro" id="IPR015797">
    <property type="entry name" value="NUDIX_hydrolase-like_dom_sf"/>
</dbReference>
<evidence type="ECO:0000256" key="1">
    <source>
        <dbReference type="ARBA" id="ARBA00001946"/>
    </source>
</evidence>